<sequence>MPNILNAIDDQYEYMTTTEQYIAQFILNHPYDIINMSVESLSKTLNIDVTKIDAFSYQFNDDGFEGLKINIQQIFPKQSLPYNIEILANDSVDKIKNKLHQRAANAINKSTQAIKPYAIDQMCKQLKRAKTIYVFGYGASYVCALDIYQKFSRIGLNVQVVQETHMLTTQLSTHSQSDCILFITNNGDQSELQALVKVMKDYHIPIMTVTSHKHNPVAQASEVVLVYGNSDENELRMGATTSLFAQMYTIDTLFYRYIALNYQDSLDFITQSKMALDNYRKHLSNIEFRH</sequence>
<feature type="domain" description="SIS" evidence="5">
    <location>
        <begin position="122"/>
        <end position="263"/>
    </location>
</feature>
<dbReference type="InterPro" id="IPR035472">
    <property type="entry name" value="RpiR-like_SIS"/>
</dbReference>
<dbReference type="InterPro" id="IPR047640">
    <property type="entry name" value="RpiR-like"/>
</dbReference>
<dbReference type="Pfam" id="PF01418">
    <property type="entry name" value="HTH_6"/>
    <property type="match status" value="1"/>
</dbReference>
<gene>
    <name evidence="6" type="ORF">EQ812_00665</name>
</gene>
<dbReference type="InterPro" id="IPR000281">
    <property type="entry name" value="HTH_RpiR"/>
</dbReference>
<dbReference type="PROSITE" id="PS51464">
    <property type="entry name" value="SIS"/>
    <property type="match status" value="1"/>
</dbReference>
<evidence type="ECO:0000259" key="4">
    <source>
        <dbReference type="PROSITE" id="PS51071"/>
    </source>
</evidence>
<organism evidence="6 7">
    <name type="scientific">Staphylococcus lugdunensis</name>
    <dbReference type="NCBI Taxonomy" id="28035"/>
    <lineage>
        <taxon>Bacteria</taxon>
        <taxon>Bacillati</taxon>
        <taxon>Bacillota</taxon>
        <taxon>Bacilli</taxon>
        <taxon>Bacillales</taxon>
        <taxon>Staphylococcaceae</taxon>
        <taxon>Staphylococcus</taxon>
    </lineage>
</organism>
<dbReference type="EMBL" id="SCHB01000001">
    <property type="protein sequence ID" value="TBW73346.1"/>
    <property type="molecule type" value="Genomic_DNA"/>
</dbReference>
<dbReference type="SUPFAM" id="SSF53697">
    <property type="entry name" value="SIS domain"/>
    <property type="match status" value="1"/>
</dbReference>
<dbReference type="Pfam" id="PF01380">
    <property type="entry name" value="SIS"/>
    <property type="match status" value="1"/>
</dbReference>
<dbReference type="CDD" id="cd05013">
    <property type="entry name" value="SIS_RpiR"/>
    <property type="match status" value="1"/>
</dbReference>
<evidence type="ECO:0000313" key="7">
    <source>
        <dbReference type="Proteomes" id="UP000293637"/>
    </source>
</evidence>
<evidence type="ECO:0000256" key="1">
    <source>
        <dbReference type="ARBA" id="ARBA00023015"/>
    </source>
</evidence>
<keyword evidence="2" id="KW-0238">DNA-binding</keyword>
<name>A0A4Q9WD67_STALU</name>
<dbReference type="InterPro" id="IPR046348">
    <property type="entry name" value="SIS_dom_sf"/>
</dbReference>
<dbReference type="PANTHER" id="PTHR30514:SF10">
    <property type="entry name" value="MURR_RPIR FAMILY TRANSCRIPTIONAL REGULATOR"/>
    <property type="match status" value="1"/>
</dbReference>
<accession>A0A4Q9WD67</accession>
<dbReference type="InterPro" id="IPR001347">
    <property type="entry name" value="SIS_dom"/>
</dbReference>
<protein>
    <submittedName>
        <fullName evidence="6">MurR/RpiR family transcriptional regulator</fullName>
    </submittedName>
</protein>
<dbReference type="GO" id="GO:0097367">
    <property type="term" value="F:carbohydrate derivative binding"/>
    <property type="evidence" value="ECO:0007669"/>
    <property type="project" value="InterPro"/>
</dbReference>
<dbReference type="Gene3D" id="3.40.50.10490">
    <property type="entry name" value="Glucose-6-phosphate isomerase like protein, domain 1"/>
    <property type="match status" value="1"/>
</dbReference>
<keyword evidence="3" id="KW-0804">Transcription</keyword>
<dbReference type="GeneID" id="58091411"/>
<evidence type="ECO:0000259" key="5">
    <source>
        <dbReference type="PROSITE" id="PS51464"/>
    </source>
</evidence>
<dbReference type="RefSeq" id="WP_002492222.1">
    <property type="nucleotide sequence ID" value="NZ_AP021848.1"/>
</dbReference>
<dbReference type="Gene3D" id="1.10.10.10">
    <property type="entry name" value="Winged helix-like DNA-binding domain superfamily/Winged helix DNA-binding domain"/>
    <property type="match status" value="1"/>
</dbReference>
<dbReference type="PROSITE" id="PS51071">
    <property type="entry name" value="HTH_RPIR"/>
    <property type="match status" value="1"/>
</dbReference>
<dbReference type="SUPFAM" id="SSF46689">
    <property type="entry name" value="Homeodomain-like"/>
    <property type="match status" value="1"/>
</dbReference>
<keyword evidence="1" id="KW-0805">Transcription regulation</keyword>
<dbReference type="InterPro" id="IPR009057">
    <property type="entry name" value="Homeodomain-like_sf"/>
</dbReference>
<dbReference type="InterPro" id="IPR036388">
    <property type="entry name" value="WH-like_DNA-bd_sf"/>
</dbReference>
<dbReference type="GO" id="GO:0003700">
    <property type="term" value="F:DNA-binding transcription factor activity"/>
    <property type="evidence" value="ECO:0007669"/>
    <property type="project" value="InterPro"/>
</dbReference>
<evidence type="ECO:0000313" key="6">
    <source>
        <dbReference type="EMBL" id="TBW73346.1"/>
    </source>
</evidence>
<comment type="caution">
    <text evidence="6">The sequence shown here is derived from an EMBL/GenBank/DDBJ whole genome shotgun (WGS) entry which is preliminary data.</text>
</comment>
<proteinExistence type="predicted"/>
<dbReference type="AlphaFoldDB" id="A0A4Q9WD67"/>
<reference evidence="6 7" key="1">
    <citation type="journal article" date="2019" name="Sci. Transl. Med.">
        <title>Quorum sensing between bacterial species on the skin protects against epidermal injury in atopic dermatitis.</title>
        <authorList>
            <person name="Williams M.R."/>
        </authorList>
    </citation>
    <scope>NUCLEOTIDE SEQUENCE [LARGE SCALE GENOMIC DNA]</scope>
    <source>
        <strain evidence="6 7">E7</strain>
    </source>
</reference>
<dbReference type="GO" id="GO:1901135">
    <property type="term" value="P:carbohydrate derivative metabolic process"/>
    <property type="evidence" value="ECO:0007669"/>
    <property type="project" value="InterPro"/>
</dbReference>
<dbReference type="PANTHER" id="PTHR30514">
    <property type="entry name" value="GLUCOKINASE"/>
    <property type="match status" value="1"/>
</dbReference>
<feature type="domain" description="HTH rpiR-type" evidence="4">
    <location>
        <begin position="2"/>
        <end position="78"/>
    </location>
</feature>
<dbReference type="Proteomes" id="UP000293637">
    <property type="component" value="Unassembled WGS sequence"/>
</dbReference>
<dbReference type="GO" id="GO:0003677">
    <property type="term" value="F:DNA binding"/>
    <property type="evidence" value="ECO:0007669"/>
    <property type="project" value="UniProtKB-KW"/>
</dbReference>
<evidence type="ECO:0000256" key="3">
    <source>
        <dbReference type="ARBA" id="ARBA00023163"/>
    </source>
</evidence>
<evidence type="ECO:0000256" key="2">
    <source>
        <dbReference type="ARBA" id="ARBA00023125"/>
    </source>
</evidence>